<gene>
    <name evidence="6" type="ORF">BU24DRAFT_448543</name>
</gene>
<evidence type="ECO:0000313" key="7">
    <source>
        <dbReference type="Proteomes" id="UP000799778"/>
    </source>
</evidence>
<accession>A0A6A5Y4N3</accession>
<dbReference type="GO" id="GO:0004499">
    <property type="term" value="F:N,N-dimethylaniline monooxygenase activity"/>
    <property type="evidence" value="ECO:0007669"/>
    <property type="project" value="InterPro"/>
</dbReference>
<dbReference type="PANTHER" id="PTHR42877">
    <property type="entry name" value="L-ORNITHINE N(5)-MONOOXYGENASE-RELATED"/>
    <property type="match status" value="1"/>
</dbReference>
<keyword evidence="3" id="KW-0274">FAD</keyword>
<dbReference type="Gene3D" id="3.50.50.60">
    <property type="entry name" value="FAD/NAD(P)-binding domain"/>
    <property type="match status" value="2"/>
</dbReference>
<dbReference type="SUPFAM" id="SSF51905">
    <property type="entry name" value="FAD/NAD(P)-binding domain"/>
    <property type="match status" value="2"/>
</dbReference>
<feature type="compositionally biased region" description="Polar residues" evidence="5">
    <location>
        <begin position="42"/>
        <end position="59"/>
    </location>
</feature>
<dbReference type="GeneID" id="54288291"/>
<comment type="similarity">
    <text evidence="1">Belongs to the FAD-binding monooxygenase family.</text>
</comment>
<organism evidence="6 7">
    <name type="scientific">Aaosphaeria arxii CBS 175.79</name>
    <dbReference type="NCBI Taxonomy" id="1450172"/>
    <lineage>
        <taxon>Eukaryota</taxon>
        <taxon>Fungi</taxon>
        <taxon>Dikarya</taxon>
        <taxon>Ascomycota</taxon>
        <taxon>Pezizomycotina</taxon>
        <taxon>Dothideomycetes</taxon>
        <taxon>Pleosporomycetidae</taxon>
        <taxon>Pleosporales</taxon>
        <taxon>Pleosporales incertae sedis</taxon>
        <taxon>Aaosphaeria</taxon>
    </lineage>
</organism>
<evidence type="ECO:0000256" key="5">
    <source>
        <dbReference type="SAM" id="MobiDB-lite"/>
    </source>
</evidence>
<dbReference type="GO" id="GO:0050660">
    <property type="term" value="F:flavin adenine dinucleotide binding"/>
    <property type="evidence" value="ECO:0007669"/>
    <property type="project" value="InterPro"/>
</dbReference>
<evidence type="ECO:0000256" key="2">
    <source>
        <dbReference type="ARBA" id="ARBA00022630"/>
    </source>
</evidence>
<dbReference type="OrthoDB" id="74360at2759"/>
<keyword evidence="4" id="KW-0560">Oxidoreductase</keyword>
<dbReference type="RefSeq" id="XP_033388555.1">
    <property type="nucleotide sequence ID" value="XM_033530894.1"/>
</dbReference>
<keyword evidence="7" id="KW-1185">Reference proteome</keyword>
<dbReference type="PANTHER" id="PTHR42877:SF6">
    <property type="entry name" value="MONOOXYGENASE, PUTATIVE (AFU_ORTHOLOGUE AFUA_3G15050)-RELATED"/>
    <property type="match status" value="1"/>
</dbReference>
<keyword evidence="2" id="KW-0285">Flavoprotein</keyword>
<dbReference type="Pfam" id="PF00743">
    <property type="entry name" value="FMO-like"/>
    <property type="match status" value="1"/>
</dbReference>
<evidence type="ECO:0000256" key="3">
    <source>
        <dbReference type="ARBA" id="ARBA00022827"/>
    </source>
</evidence>
<evidence type="ECO:0000256" key="4">
    <source>
        <dbReference type="ARBA" id="ARBA00023002"/>
    </source>
</evidence>
<protein>
    <submittedName>
        <fullName evidence="6">FAD/NAD(P)-binding domain-containing protein</fullName>
    </submittedName>
</protein>
<sequence>MASSKVIPDTDKVGEEAQTSSSVRRVAQLTDHLASAEETERVNNSATPSQEYPKSNHQFEPNRYIDDVRELKVAVVGAGLAGINAAILLPAKVPRINLTVFEKNEDVSGTWLENVYPGVRCDIPAHVYQSTYSPNTQWSEQFAEGSEIRDYWQSVAKKHEAYRYIKFGRRVDDALWDDNESQWILRIQNLKTKNTIVEKFDFVIFALGRFNAWRLPDYPGIDEYKGHLRHTSNWDPAFDPKGKNVAVIGNGASGIQVVPNLQPLVKHITHFVRNPTWIATSWAGDERTFEPQPFSKEQLESFEDPENYVKYRTEQEDKYWRRFKAMVRGTEENESIRELFIEVMKKRAAEKPELLDGLIPDFAPHCRRLTPGPGYLESLTKENATLVKDKIKRFTATGIETVDGVHREFDAILCATGANTDLVPPFPVRSRGINLQEAWKPGGKWGFPYTYLGASTPGFPNLFFLAGPHATGPSGTVPYAVETSLVYYSKILRKVSSQGIKSIVPSKEAADDFVDYCDAYFPSTVLTDNCSSWNNGGIPGGRIHGLWPGSAAHVTIVKRDPRWEDWEYERVHKGNRFAYFGNGYTKGEVDDKSDLTSYLKAPGKETDLRDLHESWWDYPGATLKQE</sequence>
<dbReference type="GO" id="GO:0050661">
    <property type="term" value="F:NADP binding"/>
    <property type="evidence" value="ECO:0007669"/>
    <property type="project" value="InterPro"/>
</dbReference>
<dbReference type="AlphaFoldDB" id="A0A6A5Y4N3"/>
<dbReference type="InterPro" id="IPR051209">
    <property type="entry name" value="FAD-bind_Monooxygenase_sf"/>
</dbReference>
<dbReference type="Proteomes" id="UP000799778">
    <property type="component" value="Unassembled WGS sequence"/>
</dbReference>
<reference evidence="6" key="1">
    <citation type="journal article" date="2020" name="Stud. Mycol.">
        <title>101 Dothideomycetes genomes: a test case for predicting lifestyles and emergence of pathogens.</title>
        <authorList>
            <person name="Haridas S."/>
            <person name="Albert R."/>
            <person name="Binder M."/>
            <person name="Bloem J."/>
            <person name="Labutti K."/>
            <person name="Salamov A."/>
            <person name="Andreopoulos B."/>
            <person name="Baker S."/>
            <person name="Barry K."/>
            <person name="Bills G."/>
            <person name="Bluhm B."/>
            <person name="Cannon C."/>
            <person name="Castanera R."/>
            <person name="Culley D."/>
            <person name="Daum C."/>
            <person name="Ezra D."/>
            <person name="Gonzalez J."/>
            <person name="Henrissat B."/>
            <person name="Kuo A."/>
            <person name="Liang C."/>
            <person name="Lipzen A."/>
            <person name="Lutzoni F."/>
            <person name="Magnuson J."/>
            <person name="Mondo S."/>
            <person name="Nolan M."/>
            <person name="Ohm R."/>
            <person name="Pangilinan J."/>
            <person name="Park H.-J."/>
            <person name="Ramirez L."/>
            <person name="Alfaro M."/>
            <person name="Sun H."/>
            <person name="Tritt A."/>
            <person name="Yoshinaga Y."/>
            <person name="Zwiers L.-H."/>
            <person name="Turgeon B."/>
            <person name="Goodwin S."/>
            <person name="Spatafora J."/>
            <person name="Crous P."/>
            <person name="Grigoriev I."/>
        </authorList>
    </citation>
    <scope>NUCLEOTIDE SEQUENCE</scope>
    <source>
        <strain evidence="6">CBS 175.79</strain>
    </source>
</reference>
<dbReference type="InterPro" id="IPR020946">
    <property type="entry name" value="Flavin_mOase-like"/>
</dbReference>
<evidence type="ECO:0000256" key="1">
    <source>
        <dbReference type="ARBA" id="ARBA00010139"/>
    </source>
</evidence>
<evidence type="ECO:0000313" key="6">
    <source>
        <dbReference type="EMBL" id="KAF2020216.1"/>
    </source>
</evidence>
<dbReference type="EMBL" id="ML978067">
    <property type="protein sequence ID" value="KAF2020216.1"/>
    <property type="molecule type" value="Genomic_DNA"/>
</dbReference>
<proteinExistence type="inferred from homology"/>
<name>A0A6A5Y4N3_9PLEO</name>
<dbReference type="InterPro" id="IPR036188">
    <property type="entry name" value="FAD/NAD-bd_sf"/>
</dbReference>
<feature type="region of interest" description="Disordered" evidence="5">
    <location>
        <begin position="1"/>
        <end position="59"/>
    </location>
</feature>